<name>A0A1F5KEF9_9BACT</name>
<accession>A0A1F5KEF9</accession>
<sequence>MLKRFIKNHPFGVSIGANLSIIGLVVGTFAYHSTEDGVKYLNDTKEISDGVYSTMVRFGRTFPVNQVGIPLIVKTDTGIPIYGELKSSIFEAEFLSNTIGIYARNKEELRNAHEYIVELCGLPKSTAELGVAKISERSSETLFYEGSTSSCLERR</sequence>
<organism evidence="2 3">
    <name type="scientific">Candidatus Daviesbacteria bacterium RIFCSPHIGHO2_12_FULL_37_11</name>
    <dbReference type="NCBI Taxonomy" id="1797777"/>
    <lineage>
        <taxon>Bacteria</taxon>
        <taxon>Candidatus Daviesiibacteriota</taxon>
    </lineage>
</organism>
<keyword evidence="1" id="KW-0812">Transmembrane</keyword>
<gene>
    <name evidence="2" type="ORF">A3F00_04655</name>
</gene>
<comment type="caution">
    <text evidence="2">The sequence shown here is derived from an EMBL/GenBank/DDBJ whole genome shotgun (WGS) entry which is preliminary data.</text>
</comment>
<reference evidence="2 3" key="1">
    <citation type="journal article" date="2016" name="Nat. Commun.">
        <title>Thousands of microbial genomes shed light on interconnected biogeochemical processes in an aquifer system.</title>
        <authorList>
            <person name="Anantharaman K."/>
            <person name="Brown C.T."/>
            <person name="Hug L.A."/>
            <person name="Sharon I."/>
            <person name="Castelle C.J."/>
            <person name="Probst A.J."/>
            <person name="Thomas B.C."/>
            <person name="Singh A."/>
            <person name="Wilkins M.J."/>
            <person name="Karaoz U."/>
            <person name="Brodie E.L."/>
            <person name="Williams K.H."/>
            <person name="Hubbard S.S."/>
            <person name="Banfield J.F."/>
        </authorList>
    </citation>
    <scope>NUCLEOTIDE SEQUENCE [LARGE SCALE GENOMIC DNA]</scope>
</reference>
<evidence type="ECO:0000256" key="1">
    <source>
        <dbReference type="SAM" id="Phobius"/>
    </source>
</evidence>
<keyword evidence="1" id="KW-1133">Transmembrane helix</keyword>
<evidence type="ECO:0000313" key="2">
    <source>
        <dbReference type="EMBL" id="OGE39165.1"/>
    </source>
</evidence>
<protein>
    <submittedName>
        <fullName evidence="2">Uncharacterized protein</fullName>
    </submittedName>
</protein>
<dbReference type="EMBL" id="MFDE01000004">
    <property type="protein sequence ID" value="OGE39165.1"/>
    <property type="molecule type" value="Genomic_DNA"/>
</dbReference>
<proteinExistence type="predicted"/>
<dbReference type="Proteomes" id="UP000176527">
    <property type="component" value="Unassembled WGS sequence"/>
</dbReference>
<evidence type="ECO:0000313" key="3">
    <source>
        <dbReference type="Proteomes" id="UP000176527"/>
    </source>
</evidence>
<feature type="transmembrane region" description="Helical" evidence="1">
    <location>
        <begin position="12"/>
        <end position="31"/>
    </location>
</feature>
<dbReference type="AlphaFoldDB" id="A0A1F5KEF9"/>
<keyword evidence="1" id="KW-0472">Membrane</keyword>